<feature type="chain" id="PRO_5020322784" description="Sugar phosphate transporter domain-containing protein" evidence="7">
    <location>
        <begin position="24"/>
        <end position="378"/>
    </location>
</feature>
<organism evidence="9 10">
    <name type="scientific">Candolleomyces aberdarensis</name>
    <dbReference type="NCBI Taxonomy" id="2316362"/>
    <lineage>
        <taxon>Eukaryota</taxon>
        <taxon>Fungi</taxon>
        <taxon>Dikarya</taxon>
        <taxon>Basidiomycota</taxon>
        <taxon>Agaricomycotina</taxon>
        <taxon>Agaricomycetes</taxon>
        <taxon>Agaricomycetidae</taxon>
        <taxon>Agaricales</taxon>
        <taxon>Agaricineae</taxon>
        <taxon>Psathyrellaceae</taxon>
        <taxon>Candolleomyces</taxon>
    </lineage>
</organism>
<feature type="transmembrane region" description="Helical" evidence="6">
    <location>
        <begin position="97"/>
        <end position="114"/>
    </location>
</feature>
<protein>
    <recommendedName>
        <fullName evidence="8">Sugar phosphate transporter domain-containing protein</fullName>
    </recommendedName>
</protein>
<dbReference type="InterPro" id="IPR004853">
    <property type="entry name" value="Sugar_P_trans_dom"/>
</dbReference>
<evidence type="ECO:0000259" key="8">
    <source>
        <dbReference type="Pfam" id="PF03151"/>
    </source>
</evidence>
<keyword evidence="2 6" id="KW-0812">Transmembrane</keyword>
<dbReference type="EMBL" id="SDEE01000474">
    <property type="protein sequence ID" value="RXW16108.1"/>
    <property type="molecule type" value="Genomic_DNA"/>
</dbReference>
<feature type="domain" description="Sugar phosphate transporter" evidence="8">
    <location>
        <begin position="58"/>
        <end position="171"/>
    </location>
</feature>
<comment type="caution">
    <text evidence="9">The sequence shown here is derived from an EMBL/GenBank/DDBJ whole genome shotgun (WGS) entry which is preliminary data.</text>
</comment>
<dbReference type="InterPro" id="IPR037185">
    <property type="entry name" value="EmrE-like"/>
</dbReference>
<feature type="compositionally biased region" description="Basic and acidic residues" evidence="5">
    <location>
        <begin position="28"/>
        <end position="46"/>
    </location>
</feature>
<feature type="signal peptide" evidence="7">
    <location>
        <begin position="1"/>
        <end position="23"/>
    </location>
</feature>
<evidence type="ECO:0000256" key="5">
    <source>
        <dbReference type="SAM" id="MobiDB-lite"/>
    </source>
</evidence>
<keyword evidence="4 6" id="KW-0472">Membrane</keyword>
<dbReference type="PANTHER" id="PTHR11132">
    <property type="entry name" value="SOLUTE CARRIER FAMILY 35"/>
    <property type="match status" value="1"/>
</dbReference>
<gene>
    <name evidence="9" type="ORF">EST38_g9740</name>
</gene>
<feature type="transmembrane region" description="Helical" evidence="6">
    <location>
        <begin position="67"/>
        <end position="85"/>
    </location>
</feature>
<evidence type="ECO:0000256" key="3">
    <source>
        <dbReference type="ARBA" id="ARBA00022989"/>
    </source>
</evidence>
<name>A0A4V1Q2S5_9AGAR</name>
<feature type="transmembrane region" description="Helical" evidence="6">
    <location>
        <begin position="227"/>
        <end position="247"/>
    </location>
</feature>
<sequence>MHALCGTVGTFIMLHLRLDGSSAGGKQPQEKEKEKADWHQDSKDSKQQQQQHQLPSPVPSLTLRETAVVLLFSMLYTINIVVSNASLKLVTVPFHQVVRGSTPLFTIALSAIFFRKTSSRAKLLSLVPVIAGVGFATYGDYYFTLFGFLLTLLGTLLAALKTVVTNLFLRSSPSPPTLTSSNQKSNDDDVFLSSKHRKVPSIFKLYSPLSSPRMSQRFKLSLTPMQLLYLMSPLAFIQTTLLAHFTGELADVNRHLSSTAPTHVYNHAQHMPGLVPWVLGWLGGPSWWLLLNGVMAFGLNVVSFYANKRIGPVGMSVAANVKQVLTVLCAVVLFDLTITGANGLGILLTLVGGAWYAHLEVKEKAVERSLKKEAKRSG</sequence>
<feature type="domain" description="Sugar phosphate transporter" evidence="8">
    <location>
        <begin position="287"/>
        <end position="356"/>
    </location>
</feature>
<dbReference type="AlphaFoldDB" id="A0A4V1Q2S5"/>
<comment type="subcellular location">
    <subcellularLocation>
        <location evidence="1">Membrane</location>
        <topology evidence="1">Multi-pass membrane protein</topology>
    </subcellularLocation>
</comment>
<dbReference type="OrthoDB" id="10261634at2759"/>
<dbReference type="SUPFAM" id="SSF103481">
    <property type="entry name" value="Multidrug resistance efflux transporter EmrE"/>
    <property type="match status" value="2"/>
</dbReference>
<proteinExistence type="predicted"/>
<keyword evidence="10" id="KW-1185">Reference proteome</keyword>
<dbReference type="Pfam" id="PF03151">
    <property type="entry name" value="TPT"/>
    <property type="match status" value="2"/>
</dbReference>
<evidence type="ECO:0000256" key="7">
    <source>
        <dbReference type="SAM" id="SignalP"/>
    </source>
</evidence>
<reference evidence="9 10" key="1">
    <citation type="submission" date="2019-01" db="EMBL/GenBank/DDBJ databases">
        <title>Draft genome sequence of Psathyrella aberdarensis IHI B618.</title>
        <authorList>
            <person name="Buettner E."/>
            <person name="Kellner H."/>
        </authorList>
    </citation>
    <scope>NUCLEOTIDE SEQUENCE [LARGE SCALE GENOMIC DNA]</scope>
    <source>
        <strain evidence="9 10">IHI B618</strain>
    </source>
</reference>
<dbReference type="Proteomes" id="UP000290288">
    <property type="component" value="Unassembled WGS sequence"/>
</dbReference>
<dbReference type="GO" id="GO:0016020">
    <property type="term" value="C:membrane"/>
    <property type="evidence" value="ECO:0007669"/>
    <property type="project" value="UniProtKB-SubCell"/>
</dbReference>
<keyword evidence="3 6" id="KW-1133">Transmembrane helix</keyword>
<evidence type="ECO:0000256" key="6">
    <source>
        <dbReference type="SAM" id="Phobius"/>
    </source>
</evidence>
<evidence type="ECO:0000256" key="1">
    <source>
        <dbReference type="ARBA" id="ARBA00004141"/>
    </source>
</evidence>
<keyword evidence="7" id="KW-0732">Signal</keyword>
<feature type="region of interest" description="Disordered" evidence="5">
    <location>
        <begin position="21"/>
        <end position="56"/>
    </location>
</feature>
<evidence type="ECO:0000313" key="9">
    <source>
        <dbReference type="EMBL" id="RXW16108.1"/>
    </source>
</evidence>
<evidence type="ECO:0000256" key="2">
    <source>
        <dbReference type="ARBA" id="ARBA00022692"/>
    </source>
</evidence>
<evidence type="ECO:0000313" key="10">
    <source>
        <dbReference type="Proteomes" id="UP000290288"/>
    </source>
</evidence>
<accession>A0A4V1Q2S5</accession>
<feature type="transmembrane region" description="Helical" evidence="6">
    <location>
        <begin position="121"/>
        <end position="139"/>
    </location>
</feature>
<dbReference type="InterPro" id="IPR050186">
    <property type="entry name" value="TPT_transporter"/>
</dbReference>
<feature type="transmembrane region" description="Helical" evidence="6">
    <location>
        <begin position="287"/>
        <end position="306"/>
    </location>
</feature>
<feature type="transmembrane region" description="Helical" evidence="6">
    <location>
        <begin position="145"/>
        <end position="169"/>
    </location>
</feature>
<evidence type="ECO:0000256" key="4">
    <source>
        <dbReference type="ARBA" id="ARBA00023136"/>
    </source>
</evidence>